<sequence>MSSVHSAFVTRRTLLAGGAFASALTLLPDVGAVAGPRAANTRATTPATGITPLWRAHAHNDYEHARPLLDALSHGFTSVEADVWLEGDELLIGHAWPDPSRTLRELYLDPLARIAEANGGWVYPGHARPVRLLVDVKSGGAEARALLEELLPTYGRTFTSWRNGTERPGAVTLVLSGQQANQVLDAPIRWTASDGRLGTPLPDGATAADLPLVSASWSSHFSWVGIGPMPATQRDRLHALVAEAHARGQQVRFWATPDTIWLRENVWAELLAAGVDAINTDHLAELRAWLLQHDRG</sequence>
<feature type="chain" id="PRO_5012849502" description="Altered inheritance of mitochondria protein 6" evidence="2">
    <location>
        <begin position="22"/>
        <end position="296"/>
    </location>
</feature>
<dbReference type="PANTHER" id="PTHR31571:SF1">
    <property type="entry name" value="ALTERED INHERITANCE OF MITOCHONDRIA PROTEIN 6"/>
    <property type="match status" value="1"/>
</dbReference>
<accession>A0A212TBS9</accession>
<dbReference type="InterPro" id="IPR051236">
    <property type="entry name" value="HAT_RTT109-like"/>
</dbReference>
<dbReference type="EMBL" id="FYEZ01000001">
    <property type="protein sequence ID" value="SNC63483.1"/>
    <property type="molecule type" value="Genomic_DNA"/>
</dbReference>
<dbReference type="SUPFAM" id="SSF51695">
    <property type="entry name" value="PLC-like phosphodiesterases"/>
    <property type="match status" value="1"/>
</dbReference>
<reference evidence="3 4" key="1">
    <citation type="submission" date="2017-06" db="EMBL/GenBank/DDBJ databases">
        <authorList>
            <person name="Kim H.J."/>
            <person name="Triplett B.A."/>
        </authorList>
    </citation>
    <scope>NUCLEOTIDE SEQUENCE [LARGE SCALE GENOMIC DNA]</scope>
    <source>
        <strain evidence="3 4">DSM 22179</strain>
    </source>
</reference>
<evidence type="ECO:0000256" key="2">
    <source>
        <dbReference type="SAM" id="SignalP"/>
    </source>
</evidence>
<proteinExistence type="predicted"/>
<evidence type="ECO:0000256" key="1">
    <source>
        <dbReference type="ARBA" id="ARBA00014286"/>
    </source>
</evidence>
<organism evidence="3 4">
    <name type="scientific">Kytococcus aerolatus</name>
    <dbReference type="NCBI Taxonomy" id="592308"/>
    <lineage>
        <taxon>Bacteria</taxon>
        <taxon>Bacillati</taxon>
        <taxon>Actinomycetota</taxon>
        <taxon>Actinomycetes</taxon>
        <taxon>Micrococcales</taxon>
        <taxon>Kytococcaceae</taxon>
        <taxon>Kytococcus</taxon>
    </lineage>
</organism>
<dbReference type="GO" id="GO:0006629">
    <property type="term" value="P:lipid metabolic process"/>
    <property type="evidence" value="ECO:0007669"/>
    <property type="project" value="InterPro"/>
</dbReference>
<feature type="signal peptide" evidence="2">
    <location>
        <begin position="1"/>
        <end position="21"/>
    </location>
</feature>
<protein>
    <recommendedName>
        <fullName evidence="1">Altered inheritance of mitochondria protein 6</fullName>
    </recommendedName>
</protein>
<dbReference type="PROSITE" id="PS51318">
    <property type="entry name" value="TAT"/>
    <property type="match status" value="1"/>
</dbReference>
<keyword evidence="4" id="KW-1185">Reference proteome</keyword>
<dbReference type="AlphaFoldDB" id="A0A212TBS9"/>
<evidence type="ECO:0000313" key="4">
    <source>
        <dbReference type="Proteomes" id="UP000198122"/>
    </source>
</evidence>
<keyword evidence="2" id="KW-0732">Signal</keyword>
<dbReference type="Gene3D" id="3.20.20.190">
    <property type="entry name" value="Phosphatidylinositol (PI) phosphodiesterase"/>
    <property type="match status" value="1"/>
</dbReference>
<dbReference type="PANTHER" id="PTHR31571">
    <property type="entry name" value="ALTERED INHERITANCE OF MITOCHONDRIA PROTEIN 6"/>
    <property type="match status" value="1"/>
</dbReference>
<dbReference type="GO" id="GO:0008081">
    <property type="term" value="F:phosphoric diester hydrolase activity"/>
    <property type="evidence" value="ECO:0007669"/>
    <property type="project" value="InterPro"/>
</dbReference>
<evidence type="ECO:0000313" key="3">
    <source>
        <dbReference type="EMBL" id="SNC63483.1"/>
    </source>
</evidence>
<dbReference type="Pfam" id="PF13653">
    <property type="entry name" value="GDPD_2"/>
    <property type="match status" value="1"/>
</dbReference>
<dbReference type="InterPro" id="IPR017946">
    <property type="entry name" value="PLC-like_Pdiesterase_TIM-brl"/>
</dbReference>
<name>A0A212TBS9_9MICO</name>
<dbReference type="Proteomes" id="UP000198122">
    <property type="component" value="Unassembled WGS sequence"/>
</dbReference>
<dbReference type="InterPro" id="IPR006311">
    <property type="entry name" value="TAT_signal"/>
</dbReference>
<dbReference type="RefSeq" id="WP_088817837.1">
    <property type="nucleotide sequence ID" value="NZ_FYEZ01000001.1"/>
</dbReference>
<gene>
    <name evidence="3" type="ORF">SAMN05445756_0915</name>
</gene>
<dbReference type="OrthoDB" id="384721at2"/>